<dbReference type="Gene3D" id="3.40.1690.10">
    <property type="entry name" value="secretion proteins EscU"/>
    <property type="match status" value="1"/>
</dbReference>
<evidence type="ECO:0000256" key="5">
    <source>
        <dbReference type="ARBA" id="ARBA00022989"/>
    </source>
</evidence>
<keyword evidence="4 7" id="KW-0812">Transmembrane</keyword>
<accession>A0A1Q8EMN4</accession>
<gene>
    <name evidence="8" type="ORF">BTN82_20080</name>
</gene>
<feature type="transmembrane region" description="Helical" evidence="7">
    <location>
        <begin position="21"/>
        <end position="43"/>
    </location>
</feature>
<keyword evidence="5 7" id="KW-1133">Transmembrane helix</keyword>
<dbReference type="InterPro" id="IPR029025">
    <property type="entry name" value="T3SS_substrate_exporter_C"/>
</dbReference>
<evidence type="ECO:0000313" key="9">
    <source>
        <dbReference type="Proteomes" id="UP000185578"/>
    </source>
</evidence>
<dbReference type="NCBIfam" id="NF009364">
    <property type="entry name" value="PRK12721.1"/>
    <property type="match status" value="1"/>
</dbReference>
<dbReference type="NCBIfam" id="TIGR01404">
    <property type="entry name" value="FlhB_rel_III"/>
    <property type="match status" value="1"/>
</dbReference>
<protein>
    <submittedName>
        <fullName evidence="8">EscU/YscU/HrcU family type III secretion system export apparatus switch protein</fullName>
    </submittedName>
</protein>
<dbReference type="RefSeq" id="WP_075120842.1">
    <property type="nucleotide sequence ID" value="NZ_MSCT01000018.1"/>
</dbReference>
<dbReference type="SUPFAM" id="SSF160544">
    <property type="entry name" value="EscU C-terminal domain-like"/>
    <property type="match status" value="1"/>
</dbReference>
<dbReference type="OrthoDB" id="9807950at2"/>
<dbReference type="Pfam" id="PF01312">
    <property type="entry name" value="Bac_export_2"/>
    <property type="match status" value="1"/>
</dbReference>
<dbReference type="InterPro" id="IPR006307">
    <property type="entry name" value="BsaZ-like"/>
</dbReference>
<evidence type="ECO:0000256" key="4">
    <source>
        <dbReference type="ARBA" id="ARBA00022692"/>
    </source>
</evidence>
<dbReference type="InterPro" id="IPR006135">
    <property type="entry name" value="T3SS_substrate_exporter"/>
</dbReference>
<organism evidence="8 9">
    <name type="scientific">Pseudomonas chlororaphis</name>
    <dbReference type="NCBI Taxonomy" id="587753"/>
    <lineage>
        <taxon>Bacteria</taxon>
        <taxon>Pseudomonadati</taxon>
        <taxon>Pseudomonadota</taxon>
        <taxon>Gammaproteobacteria</taxon>
        <taxon>Pseudomonadales</taxon>
        <taxon>Pseudomonadaceae</taxon>
        <taxon>Pseudomonas</taxon>
    </lineage>
</organism>
<sequence length="350" mass="38360">MSEKTEQPTAKKIREARAKGQVAKSMEVTSGVQLAVMLGYFMFEGGYLLDSFTALLDTTINAINLDLASALKQLGELFAAIVVRVAGGIAAMLILTTLVAVVAQTGPLLAPEALKPSLEKLNPLANAKQMFSMHSLFEFSKSMAKVGVLSLIFFYLIRQYAPSIQFLPLCSVACGLEVSTQLLYWMWAVLIGFYVMVGIADFAFQRYNTNQQLMMSLEDIKQEYKNAEGDPHMKQKRKEAHREVQSGSLAANVAKSTAVVRNPTHIAVCLYFKPGETPLPRVIEIGHDHVALNIVALAEKAGIPVVENIATARALAAQCDVGRYIPAELFEPVAHILRIAMQLDYEQQAP</sequence>
<feature type="transmembrane region" description="Helical" evidence="7">
    <location>
        <begin position="143"/>
        <end position="162"/>
    </location>
</feature>
<dbReference type="AlphaFoldDB" id="A0A1Q8EMN4"/>
<comment type="subcellular location">
    <subcellularLocation>
        <location evidence="1">Cell membrane</location>
        <topology evidence="1">Multi-pass membrane protein</topology>
    </subcellularLocation>
</comment>
<keyword evidence="6 7" id="KW-0472">Membrane</keyword>
<name>A0A1Q8EMN4_9PSED</name>
<evidence type="ECO:0000256" key="2">
    <source>
        <dbReference type="ARBA" id="ARBA00010690"/>
    </source>
</evidence>
<proteinExistence type="inferred from homology"/>
<comment type="similarity">
    <text evidence="2">Belongs to the type III secretion exporter family.</text>
</comment>
<comment type="caution">
    <text evidence="8">The sequence shown here is derived from an EMBL/GenBank/DDBJ whole genome shotgun (WGS) entry which is preliminary data.</text>
</comment>
<reference evidence="8 9" key="1">
    <citation type="submission" date="2016-12" db="EMBL/GenBank/DDBJ databases">
        <authorList>
            <person name="Song W.-J."/>
            <person name="Kurnit D.M."/>
        </authorList>
    </citation>
    <scope>NUCLEOTIDE SEQUENCE [LARGE SCALE GENOMIC DNA]</scope>
    <source>
        <strain evidence="8 9">PCL1601</strain>
    </source>
</reference>
<evidence type="ECO:0000256" key="3">
    <source>
        <dbReference type="ARBA" id="ARBA00022475"/>
    </source>
</evidence>
<evidence type="ECO:0000256" key="7">
    <source>
        <dbReference type="SAM" id="Phobius"/>
    </source>
</evidence>
<dbReference type="PRINTS" id="PR00950">
    <property type="entry name" value="TYPE3IMSPROT"/>
</dbReference>
<dbReference type="PANTHER" id="PTHR30531">
    <property type="entry name" value="FLAGELLAR BIOSYNTHETIC PROTEIN FLHB"/>
    <property type="match status" value="1"/>
</dbReference>
<evidence type="ECO:0000256" key="6">
    <source>
        <dbReference type="ARBA" id="ARBA00023136"/>
    </source>
</evidence>
<dbReference type="GO" id="GO:0009306">
    <property type="term" value="P:protein secretion"/>
    <property type="evidence" value="ECO:0007669"/>
    <property type="project" value="InterPro"/>
</dbReference>
<dbReference type="PANTHER" id="PTHR30531:SF6">
    <property type="entry name" value="SECRETION SYSTEM APPARATUS PROTEIN SSAU"/>
    <property type="match status" value="1"/>
</dbReference>
<evidence type="ECO:0000313" key="8">
    <source>
        <dbReference type="EMBL" id="OLF53062.1"/>
    </source>
</evidence>
<dbReference type="Proteomes" id="UP000185578">
    <property type="component" value="Unassembled WGS sequence"/>
</dbReference>
<feature type="transmembrane region" description="Helical" evidence="7">
    <location>
        <begin position="77"/>
        <end position="103"/>
    </location>
</feature>
<dbReference type="EMBL" id="MSCT01000018">
    <property type="protein sequence ID" value="OLF53062.1"/>
    <property type="molecule type" value="Genomic_DNA"/>
</dbReference>
<feature type="transmembrane region" description="Helical" evidence="7">
    <location>
        <begin position="182"/>
        <end position="204"/>
    </location>
</feature>
<evidence type="ECO:0000256" key="1">
    <source>
        <dbReference type="ARBA" id="ARBA00004651"/>
    </source>
</evidence>
<keyword evidence="3" id="KW-1003">Cell membrane</keyword>
<dbReference type="GO" id="GO:0005886">
    <property type="term" value="C:plasma membrane"/>
    <property type="evidence" value="ECO:0007669"/>
    <property type="project" value="UniProtKB-SubCell"/>
</dbReference>